<dbReference type="OrthoDB" id="3695636at2"/>
<dbReference type="InterPro" id="IPR050744">
    <property type="entry name" value="AI-2_Isomerase_LsrG"/>
</dbReference>
<dbReference type="Proteomes" id="UP000035763">
    <property type="component" value="Unassembled WGS sequence"/>
</dbReference>
<proteinExistence type="predicted"/>
<dbReference type="InterPro" id="IPR007138">
    <property type="entry name" value="ABM_dom"/>
</dbReference>
<gene>
    <name evidence="2" type="ORF">BN11_4990009</name>
</gene>
<dbReference type="PANTHER" id="PTHR33336">
    <property type="entry name" value="QUINOL MONOOXYGENASE YGIN-RELATED"/>
    <property type="match status" value="1"/>
</dbReference>
<sequence length="96" mass="11098">MAYVVTATWTVQPGHEATVADAIEKLIPLSRQEPGNQCYHPYRDPEVANKFHFFEIYDDEDAYKAHGDSEHFQTYGFGQAIPVLENRERAFYETID</sequence>
<evidence type="ECO:0000313" key="2">
    <source>
        <dbReference type="EMBL" id="CCH74949.1"/>
    </source>
</evidence>
<protein>
    <submittedName>
        <fullName evidence="2">Antibiotic biosynthesis monooxygenase</fullName>
    </submittedName>
</protein>
<organism evidence="2 3">
    <name type="scientific">Nostocoides australiense Ben110</name>
    <dbReference type="NCBI Taxonomy" id="1193182"/>
    <lineage>
        <taxon>Bacteria</taxon>
        <taxon>Bacillati</taxon>
        <taxon>Actinomycetota</taxon>
        <taxon>Actinomycetes</taxon>
        <taxon>Micrococcales</taxon>
        <taxon>Intrasporangiaceae</taxon>
        <taxon>Nostocoides</taxon>
    </lineage>
</organism>
<keyword evidence="2" id="KW-0503">Monooxygenase</keyword>
<dbReference type="EMBL" id="CAJA01000444">
    <property type="protein sequence ID" value="CCH74949.1"/>
    <property type="molecule type" value="Genomic_DNA"/>
</dbReference>
<evidence type="ECO:0000259" key="1">
    <source>
        <dbReference type="PROSITE" id="PS51725"/>
    </source>
</evidence>
<dbReference type="AlphaFoldDB" id="W6K4G0"/>
<dbReference type="Gene3D" id="3.30.70.100">
    <property type="match status" value="1"/>
</dbReference>
<accession>W6K4G0</accession>
<feature type="domain" description="ABM" evidence="1">
    <location>
        <begin position="3"/>
        <end position="92"/>
    </location>
</feature>
<dbReference type="PANTHER" id="PTHR33336:SF15">
    <property type="entry name" value="ABM DOMAIN-CONTAINING PROTEIN"/>
    <property type="match status" value="1"/>
</dbReference>
<dbReference type="SUPFAM" id="SSF54909">
    <property type="entry name" value="Dimeric alpha+beta barrel"/>
    <property type="match status" value="1"/>
</dbReference>
<keyword evidence="3" id="KW-1185">Reference proteome</keyword>
<dbReference type="Pfam" id="PF03992">
    <property type="entry name" value="ABM"/>
    <property type="match status" value="1"/>
</dbReference>
<dbReference type="InterPro" id="IPR011008">
    <property type="entry name" value="Dimeric_a/b-barrel"/>
</dbReference>
<dbReference type="STRING" id="1193182.BN11_4990009"/>
<keyword evidence="2" id="KW-0560">Oxidoreductase</keyword>
<comment type="caution">
    <text evidence="2">The sequence shown here is derived from an EMBL/GenBank/DDBJ whole genome shotgun (WGS) entry which is preliminary data.</text>
</comment>
<dbReference type="RefSeq" id="WP_048700305.1">
    <property type="nucleotide sequence ID" value="NZ_HG764815.1"/>
</dbReference>
<evidence type="ECO:0000313" key="3">
    <source>
        <dbReference type="Proteomes" id="UP000035763"/>
    </source>
</evidence>
<dbReference type="GO" id="GO:0004497">
    <property type="term" value="F:monooxygenase activity"/>
    <property type="evidence" value="ECO:0007669"/>
    <property type="project" value="UniProtKB-KW"/>
</dbReference>
<reference evidence="2 3" key="1">
    <citation type="journal article" date="2013" name="ISME J.">
        <title>A metabolic model for members of the genus Tetrasphaera involved in enhanced biological phosphorus removal.</title>
        <authorList>
            <person name="Kristiansen R."/>
            <person name="Nguyen H.T.T."/>
            <person name="Saunders A.M."/>
            <person name="Nielsen J.L."/>
            <person name="Wimmer R."/>
            <person name="Le V.Q."/>
            <person name="McIlroy S.J."/>
            <person name="Petrovski S."/>
            <person name="Seviour R.J."/>
            <person name="Calteau A."/>
            <person name="Nielsen K.L."/>
            <person name="Nielsen P.H."/>
        </authorList>
    </citation>
    <scope>NUCLEOTIDE SEQUENCE [LARGE SCALE GENOMIC DNA]</scope>
    <source>
        <strain evidence="2 3">Ben110</strain>
    </source>
</reference>
<dbReference type="PROSITE" id="PS51725">
    <property type="entry name" value="ABM"/>
    <property type="match status" value="1"/>
</dbReference>
<name>W6K4G0_9MICO</name>